<dbReference type="Pfam" id="PF05938">
    <property type="entry name" value="Self-incomp_S1"/>
    <property type="match status" value="1"/>
</dbReference>
<organism evidence="13">
    <name type="scientific">Caenorhabditis remanei</name>
    <name type="common">Caenorhabditis vulgaris</name>
    <dbReference type="NCBI Taxonomy" id="31234"/>
    <lineage>
        <taxon>Eukaryota</taxon>
        <taxon>Metazoa</taxon>
        <taxon>Ecdysozoa</taxon>
        <taxon>Nematoda</taxon>
        <taxon>Chromadorea</taxon>
        <taxon>Rhabditida</taxon>
        <taxon>Rhabditina</taxon>
        <taxon>Rhabditomorpha</taxon>
        <taxon>Rhabditoidea</taxon>
        <taxon>Rhabditidae</taxon>
        <taxon>Peloderinae</taxon>
        <taxon>Caenorhabditis</taxon>
    </lineage>
</organism>
<dbReference type="SMART" id="SM00636">
    <property type="entry name" value="Glyco_18"/>
    <property type="match status" value="1"/>
</dbReference>
<evidence type="ECO:0000313" key="13">
    <source>
        <dbReference type="Proteomes" id="UP000008281"/>
    </source>
</evidence>
<evidence type="ECO:0000259" key="11">
    <source>
        <dbReference type="PROSITE" id="PS51910"/>
    </source>
</evidence>
<dbReference type="PROSITE" id="PS51910">
    <property type="entry name" value="GH18_2"/>
    <property type="match status" value="1"/>
</dbReference>
<reference evidence="12" key="1">
    <citation type="submission" date="2007-07" db="EMBL/GenBank/DDBJ databases">
        <title>PCAP assembly of the Caenorhabditis remanei genome.</title>
        <authorList>
            <consortium name="The Caenorhabditis remanei Sequencing Consortium"/>
            <person name="Wilson R.K."/>
        </authorList>
    </citation>
    <scope>NUCLEOTIDE SEQUENCE [LARGE SCALE GENOMIC DNA]</scope>
    <source>
        <strain evidence="12">PB4641</strain>
    </source>
</reference>
<dbReference type="InterPro" id="IPR036779">
    <property type="entry name" value="LysM_dom_sf"/>
</dbReference>
<sequence length="1463" mass="163999">MKPLILLPLLIPLAFTKDFCVQWVIIKSGDSCWKIATDSNITVEQMEQRNSGVSCDKLSVGDKLCLEISSNKPKCTEKTKVIEGDTCFNLWTSHGLSERQFMEMNEGLNCNKLQVGKEICVSVESNDVKNSQTVDDQKPSLSMVETTESCNEYTIIKNGDTCYQISVAYGLKLDDLQENYDCDALQIGDTICVSKKYTCQHRIEIKAGDTCWFLEGAFQTNQTEMERANVGVKCDNLPVGRMMCVWSADDRKLPNMTCTEWKKMDRDGKNCYDVARENTVTIDHFKFLNPRINCVEKIPKDQNYCVKSHSTQPCSSIQSVDKSQNCSMIQQHYQISSWRLMHLNPTFRCDRVEKSEQICVGSGPFKQEQCVTSQRVTPESDSCEKLSKITGLSNDQIEALNPGTNCRKNFEWGSLICVSSLGFETKTAQQLIVSNLKDIAPTLAQKFEIYNSNPNESNENRMNEQLISDLQKPSVNSKLKELYKTDEKIRTILDSQHPLPRQSYCDEIKKTKMRDDIKNCFCGNDELLLYCQVLGTKIFMDNQEEDVETQNVTALRAFRAKRSVACTFSTPTTGEDSLAVFKSLYGGCFAGGCSFPIGLVEIVVEANICAPVVSFAADTVIFCEKPENECTKVENEDVSGLEFLSERKLGGSISLCAIGSKLVKMLSKGGLSLCWEILAADYHGFIGKLSLGSNLKLVIVEVSNIATFSGISEVFQIEGGATMKVHGLAFPKMCRHSEFECEDYCRWTSEGWSNGKAYGYFKIRALKVFGFSGFKLIEEIYNQPKRIGCDTGKEAAVVIRNDRTCKDNDDRVVQRRCWSGDDKMGWDPLDKEWGFAFQPHVFGKTLFVCEFVDKNGQKLGFDVYGGKSKNRGKSTFHYVVKNDGIYFGTEKYKEDQLVGSWINGCEKLQLVESKPEPSKIEEPTGSSSVPAASCGKRIVGYYTGWGEREITENQLKKLTHVIFAFVAMYPDGSVKFGAVSEDDSGPQAAVKAERRFMDMKKKARNVNSGVRVIFAVGGWDNSQYFSSVAADPVKRKTFIDSVASFIKHHQIDGVDLDWEYPDMNGKDKKNHVTLTRELREKFNEMAKANGRTDPYIITLASAAGEWNLRNGYDLSEILKYADFINVMTYDYYGAWNSKWGAYTGTPAPLYFGSLKGFSGKLNADFSMRFYTCKTKKPSQLNMGVPFYGRYWKNVLGPIDKTDEMWRTAAPSNGVYEGGYVGWRNLEKEGWNKEATSWHEKTKTPYILNSGARMFLGFENERSLREKMKYATDRNLGGLMIWALDLDDDADTLLNLVSSASLCSGGSGDKVTYTCVPIDDVRWWTPENSDEKKQGQCGKSAPLINGFYPVCDPDDPGFSCCGAAGYCGSGKEYCDCKGCVNYRKDPNLILKEPVKPSRPIQWYTQDAPDGKRGRCGKDVPKINGEMAICNPDDDTKHCCSNGGYCGVGNEYCSCDGCVDFKKKT</sequence>
<comment type="similarity">
    <text evidence="2">Belongs to the plant self-incompatibility (S1) protein family.</text>
</comment>
<keyword evidence="4" id="KW-0964">Secreted</keyword>
<evidence type="ECO:0000256" key="5">
    <source>
        <dbReference type="ARBA" id="ARBA00022729"/>
    </source>
</evidence>
<dbReference type="SMART" id="SM00270">
    <property type="entry name" value="ChtBD1"/>
    <property type="match status" value="2"/>
</dbReference>
<dbReference type="InParanoid" id="E3M038"/>
<dbReference type="GO" id="GO:0006032">
    <property type="term" value="P:chitin catabolic process"/>
    <property type="evidence" value="ECO:0007669"/>
    <property type="project" value="UniProtKB-ARBA"/>
</dbReference>
<evidence type="ECO:0000256" key="9">
    <source>
        <dbReference type="SAM" id="SignalP"/>
    </source>
</evidence>
<dbReference type="GO" id="GO:0005576">
    <property type="term" value="C:extracellular region"/>
    <property type="evidence" value="ECO:0007669"/>
    <property type="project" value="UniProtKB-SubCell"/>
</dbReference>
<dbReference type="eggNOG" id="KOG2806">
    <property type="taxonomic scope" value="Eukaryota"/>
</dbReference>
<evidence type="ECO:0000256" key="7">
    <source>
        <dbReference type="ARBA" id="ARBA00023295"/>
    </source>
</evidence>
<name>E3M038_CAERE</name>
<gene>
    <name evidence="12" type="ORF">CRE_05791</name>
</gene>
<evidence type="ECO:0000313" key="12">
    <source>
        <dbReference type="EMBL" id="EFO87658.1"/>
    </source>
</evidence>
<evidence type="ECO:0000256" key="4">
    <source>
        <dbReference type="ARBA" id="ARBA00022525"/>
    </source>
</evidence>
<dbReference type="PANTHER" id="PTHR46073:SF1">
    <property type="entry name" value="GH18 DOMAIN-CONTAINING PROTEIN-RELATED"/>
    <property type="match status" value="1"/>
</dbReference>
<dbReference type="STRING" id="31234.E3M038"/>
<protein>
    <recommendedName>
        <fullName evidence="14">Chitinase</fullName>
    </recommendedName>
</protein>
<dbReference type="GO" id="GO:0008061">
    <property type="term" value="F:chitin binding"/>
    <property type="evidence" value="ECO:0007669"/>
    <property type="project" value="InterPro"/>
</dbReference>
<dbReference type="Pfam" id="PF00704">
    <property type="entry name" value="Glyco_hydro_18"/>
    <property type="match status" value="1"/>
</dbReference>
<dbReference type="InterPro" id="IPR001223">
    <property type="entry name" value="Glyco_hydro18_cat"/>
</dbReference>
<feature type="domain" description="LysM" evidence="10">
    <location>
        <begin position="22"/>
        <end position="66"/>
    </location>
</feature>
<dbReference type="InterPro" id="IPR017853">
    <property type="entry name" value="GH"/>
</dbReference>
<dbReference type="PROSITE" id="PS51782">
    <property type="entry name" value="LYSM"/>
    <property type="match status" value="2"/>
</dbReference>
<dbReference type="GO" id="GO:0060320">
    <property type="term" value="P:rejection of self pollen"/>
    <property type="evidence" value="ECO:0007669"/>
    <property type="project" value="UniProtKB-KW"/>
</dbReference>
<comment type="subcellular location">
    <subcellularLocation>
        <location evidence="1">Secreted</location>
    </subcellularLocation>
</comment>
<dbReference type="SUPFAM" id="SSF51445">
    <property type="entry name" value="(Trans)glycosidases"/>
    <property type="match status" value="1"/>
</dbReference>
<evidence type="ECO:0000256" key="1">
    <source>
        <dbReference type="ARBA" id="ARBA00004613"/>
    </source>
</evidence>
<dbReference type="Gene3D" id="3.10.50.10">
    <property type="match status" value="1"/>
</dbReference>
<keyword evidence="5 9" id="KW-0732">Signal</keyword>
<dbReference type="CDD" id="cd10909">
    <property type="entry name" value="ChtBD1_GH18_2"/>
    <property type="match status" value="2"/>
</dbReference>
<dbReference type="PANTHER" id="PTHR46073">
    <property type="entry name" value="CHITINASE"/>
    <property type="match status" value="1"/>
</dbReference>
<evidence type="ECO:0000256" key="3">
    <source>
        <dbReference type="ARBA" id="ARBA00022471"/>
    </source>
</evidence>
<dbReference type="GO" id="GO:0004568">
    <property type="term" value="F:chitinase activity"/>
    <property type="evidence" value="ECO:0007669"/>
    <property type="project" value="UniProtKB-ARBA"/>
</dbReference>
<dbReference type="InterPro" id="IPR001579">
    <property type="entry name" value="Glyco_hydro_18_chit_AS"/>
</dbReference>
<dbReference type="OrthoDB" id="10063355at2759"/>
<dbReference type="HOGENOM" id="CLU_001749_0_0_1"/>
<dbReference type="InterPro" id="IPR029070">
    <property type="entry name" value="Chitinase_insertion_sf"/>
</dbReference>
<dbReference type="Gene3D" id="3.10.350.10">
    <property type="entry name" value="LysM domain"/>
    <property type="match status" value="6"/>
</dbReference>
<dbReference type="Pfam" id="PF01476">
    <property type="entry name" value="LysM"/>
    <property type="match status" value="4"/>
</dbReference>
<dbReference type="Gene3D" id="3.20.20.80">
    <property type="entry name" value="Glycosidases"/>
    <property type="match status" value="1"/>
</dbReference>
<dbReference type="Proteomes" id="UP000008281">
    <property type="component" value="Unassembled WGS sequence"/>
</dbReference>
<keyword evidence="7 8" id="KW-0326">Glycosidase</keyword>
<dbReference type="EMBL" id="DS268420">
    <property type="protein sequence ID" value="EFO87658.1"/>
    <property type="molecule type" value="Genomic_DNA"/>
</dbReference>
<feature type="chain" id="PRO_5003175816" description="Chitinase" evidence="9">
    <location>
        <begin position="17"/>
        <end position="1463"/>
    </location>
</feature>
<keyword evidence="6 8" id="KW-0378">Hydrolase</keyword>
<evidence type="ECO:0008006" key="14">
    <source>
        <dbReference type="Google" id="ProtNLM"/>
    </source>
</evidence>
<accession>E3M038</accession>
<dbReference type="CDD" id="cd00118">
    <property type="entry name" value="LysM"/>
    <property type="match status" value="2"/>
</dbReference>
<evidence type="ECO:0000256" key="6">
    <source>
        <dbReference type="ARBA" id="ARBA00022801"/>
    </source>
</evidence>
<dbReference type="OMA" id="DTCFKIW"/>
<feature type="domain" description="GH18" evidence="11">
    <location>
        <begin position="936"/>
        <end position="1303"/>
    </location>
</feature>
<feature type="domain" description="LysM" evidence="10">
    <location>
        <begin position="77"/>
        <end position="121"/>
    </location>
</feature>
<dbReference type="SUPFAM" id="SSF54106">
    <property type="entry name" value="LysM domain"/>
    <property type="match status" value="3"/>
</dbReference>
<keyword evidence="13" id="KW-1185">Reference proteome</keyword>
<dbReference type="InterPro" id="IPR001002">
    <property type="entry name" value="Chitin-bd_1"/>
</dbReference>
<dbReference type="InterPro" id="IPR010264">
    <property type="entry name" value="Self-incomp_S1"/>
</dbReference>
<evidence type="ECO:0000256" key="2">
    <source>
        <dbReference type="ARBA" id="ARBA00005581"/>
    </source>
</evidence>
<feature type="signal peptide" evidence="9">
    <location>
        <begin position="1"/>
        <end position="16"/>
    </location>
</feature>
<dbReference type="GO" id="GO:0005975">
    <property type="term" value="P:carbohydrate metabolic process"/>
    <property type="evidence" value="ECO:0007669"/>
    <property type="project" value="InterPro"/>
</dbReference>
<dbReference type="PROSITE" id="PS01095">
    <property type="entry name" value="GH18_1"/>
    <property type="match status" value="1"/>
</dbReference>
<evidence type="ECO:0000259" key="10">
    <source>
        <dbReference type="PROSITE" id="PS51782"/>
    </source>
</evidence>
<dbReference type="InterPro" id="IPR018392">
    <property type="entry name" value="LysM"/>
</dbReference>
<evidence type="ECO:0000256" key="8">
    <source>
        <dbReference type="RuleBase" id="RU000489"/>
    </source>
</evidence>
<proteinExistence type="inferred from homology"/>
<keyword evidence="3" id="KW-0713">Self-incompatibility</keyword>
<dbReference type="SMART" id="SM00257">
    <property type="entry name" value="LysM"/>
    <property type="match status" value="6"/>
</dbReference>
<dbReference type="SUPFAM" id="SSF54556">
    <property type="entry name" value="Chitinase insertion domain"/>
    <property type="match status" value="1"/>
</dbReference>
<dbReference type="InterPro" id="IPR011583">
    <property type="entry name" value="Chitinase_II/V-like_cat"/>
</dbReference>